<evidence type="ECO:0000313" key="1">
    <source>
        <dbReference type="EMBL" id="KAI4336886.1"/>
    </source>
</evidence>
<gene>
    <name evidence="1" type="ORF">L6164_015363</name>
</gene>
<dbReference type="Proteomes" id="UP000828941">
    <property type="component" value="Chromosome 6"/>
</dbReference>
<evidence type="ECO:0000313" key="2">
    <source>
        <dbReference type="Proteomes" id="UP000828941"/>
    </source>
</evidence>
<reference evidence="1 2" key="1">
    <citation type="journal article" date="2022" name="DNA Res.">
        <title>Chromosomal-level genome assembly of the orchid tree Bauhinia variegata (Leguminosae; Cercidoideae) supports the allotetraploid origin hypothesis of Bauhinia.</title>
        <authorList>
            <person name="Zhong Y."/>
            <person name="Chen Y."/>
            <person name="Zheng D."/>
            <person name="Pang J."/>
            <person name="Liu Y."/>
            <person name="Luo S."/>
            <person name="Meng S."/>
            <person name="Qian L."/>
            <person name="Wei D."/>
            <person name="Dai S."/>
            <person name="Zhou R."/>
        </authorList>
    </citation>
    <scope>NUCLEOTIDE SEQUENCE [LARGE SCALE GENOMIC DNA]</scope>
    <source>
        <strain evidence="1">BV-YZ2020</strain>
    </source>
</reference>
<protein>
    <submittedName>
        <fullName evidence="1">Uncharacterized protein</fullName>
    </submittedName>
</protein>
<accession>A0ACB9NP16</accession>
<name>A0ACB9NP16_BAUVA</name>
<comment type="caution">
    <text evidence="1">The sequence shown here is derived from an EMBL/GenBank/DDBJ whole genome shotgun (WGS) entry which is preliminary data.</text>
</comment>
<organism evidence="1 2">
    <name type="scientific">Bauhinia variegata</name>
    <name type="common">Purple orchid tree</name>
    <name type="synonym">Phanera variegata</name>
    <dbReference type="NCBI Taxonomy" id="167791"/>
    <lineage>
        <taxon>Eukaryota</taxon>
        <taxon>Viridiplantae</taxon>
        <taxon>Streptophyta</taxon>
        <taxon>Embryophyta</taxon>
        <taxon>Tracheophyta</taxon>
        <taxon>Spermatophyta</taxon>
        <taxon>Magnoliopsida</taxon>
        <taxon>eudicotyledons</taxon>
        <taxon>Gunneridae</taxon>
        <taxon>Pentapetalae</taxon>
        <taxon>rosids</taxon>
        <taxon>fabids</taxon>
        <taxon>Fabales</taxon>
        <taxon>Fabaceae</taxon>
        <taxon>Cercidoideae</taxon>
        <taxon>Cercideae</taxon>
        <taxon>Bauhiniinae</taxon>
        <taxon>Bauhinia</taxon>
    </lineage>
</organism>
<dbReference type="EMBL" id="CM039431">
    <property type="protein sequence ID" value="KAI4336886.1"/>
    <property type="molecule type" value="Genomic_DNA"/>
</dbReference>
<sequence>MGKKKPQKTKELTVAIAEASSTGDETKPQQSQTPRKRGRPRKIVKNPETEEGKELIQQSEAEGTDSSLKKGKTMEKEEEEEEHGRQQDETKQVGSSAPCMRLLTKEEGSSKERQLPKGQPSRSRARRKSKPRKSS</sequence>
<proteinExistence type="predicted"/>
<keyword evidence="2" id="KW-1185">Reference proteome</keyword>